<evidence type="ECO:0000313" key="3">
    <source>
        <dbReference type="EMBL" id="SZX67154.1"/>
    </source>
</evidence>
<dbReference type="AlphaFoldDB" id="A0A383VQZ3"/>
<evidence type="ECO:0000256" key="1">
    <source>
        <dbReference type="SAM" id="MobiDB-lite"/>
    </source>
</evidence>
<evidence type="ECO:0000259" key="2">
    <source>
        <dbReference type="Pfam" id="PF01613"/>
    </source>
</evidence>
<protein>
    <recommendedName>
        <fullName evidence="2">Flavin reductase like domain-containing protein</fullName>
    </recommendedName>
</protein>
<evidence type="ECO:0000313" key="4">
    <source>
        <dbReference type="EMBL" id="SZX74555.1"/>
    </source>
</evidence>
<sequence length="205" mass="22128">MALHVARLGRPTPGTCPCKQQTTRQAKLVTRLPALSGIPDSELPPYALLSTPVYSLSSANAAGKTTLNMITYASPIALRPQRKYALGLYVQSMSYQNVKETGRAVLQILQQPHAKLTQLLGKTSGRDVDKVAELQQQGFAVSEEYGLPVLADAVGVMELKVVSDFIPAGDHEVVVCDVVAWKQLKGDSSSAQPLYSGYLRDNGFL</sequence>
<dbReference type="InterPro" id="IPR002563">
    <property type="entry name" value="Flavin_Rdtase-like_dom"/>
</dbReference>
<keyword evidence="5" id="KW-1185">Reference proteome</keyword>
<dbReference type="SUPFAM" id="SSF50475">
    <property type="entry name" value="FMN-binding split barrel"/>
    <property type="match status" value="1"/>
</dbReference>
<dbReference type="Gene3D" id="2.30.110.10">
    <property type="entry name" value="Electron Transport, Fmn-binding Protein, Chain A"/>
    <property type="match status" value="1"/>
</dbReference>
<dbReference type="Proteomes" id="UP000256970">
    <property type="component" value="Unassembled WGS sequence"/>
</dbReference>
<gene>
    <name evidence="4" type="ORF">BQ4739_LOCUS14884</name>
    <name evidence="3" type="ORF">BQ4739_LOCUS7575</name>
</gene>
<name>A0A383VQZ3_TETOB</name>
<reference evidence="3 5" key="1">
    <citation type="submission" date="2016-10" db="EMBL/GenBank/DDBJ databases">
        <authorList>
            <person name="Cai Z."/>
        </authorList>
    </citation>
    <scope>NUCLEOTIDE SEQUENCE [LARGE SCALE GENOMIC DNA]</scope>
</reference>
<dbReference type="InterPro" id="IPR012349">
    <property type="entry name" value="Split_barrel_FMN-bd"/>
</dbReference>
<dbReference type="EMBL" id="FNXT01000770">
    <property type="protein sequence ID" value="SZX67154.1"/>
    <property type="molecule type" value="Genomic_DNA"/>
</dbReference>
<evidence type="ECO:0000313" key="5">
    <source>
        <dbReference type="Proteomes" id="UP000256970"/>
    </source>
</evidence>
<dbReference type="EMBL" id="FNXT01001217">
    <property type="protein sequence ID" value="SZX74555.1"/>
    <property type="molecule type" value="Genomic_DNA"/>
</dbReference>
<feature type="domain" description="Flavin reductase like" evidence="2">
    <location>
        <begin position="49"/>
        <end position="188"/>
    </location>
</feature>
<dbReference type="GO" id="GO:0010181">
    <property type="term" value="F:FMN binding"/>
    <property type="evidence" value="ECO:0007669"/>
    <property type="project" value="InterPro"/>
</dbReference>
<accession>A0A383VQZ3</accession>
<dbReference type="Pfam" id="PF01613">
    <property type="entry name" value="Flavin_Reduct"/>
    <property type="match status" value="1"/>
</dbReference>
<organism evidence="3 5">
    <name type="scientific">Tetradesmus obliquus</name>
    <name type="common">Green alga</name>
    <name type="synonym">Acutodesmus obliquus</name>
    <dbReference type="NCBI Taxonomy" id="3088"/>
    <lineage>
        <taxon>Eukaryota</taxon>
        <taxon>Viridiplantae</taxon>
        <taxon>Chlorophyta</taxon>
        <taxon>core chlorophytes</taxon>
        <taxon>Chlorophyceae</taxon>
        <taxon>CS clade</taxon>
        <taxon>Sphaeropleales</taxon>
        <taxon>Scenedesmaceae</taxon>
        <taxon>Tetradesmus</taxon>
    </lineage>
</organism>
<proteinExistence type="predicted"/>
<feature type="region of interest" description="Disordered" evidence="1">
    <location>
        <begin position="1"/>
        <end position="21"/>
    </location>
</feature>